<evidence type="ECO:0000313" key="6">
    <source>
        <dbReference type="Proteomes" id="UP000198639"/>
    </source>
</evidence>
<dbReference type="InterPro" id="IPR008979">
    <property type="entry name" value="Galactose-bd-like_sf"/>
</dbReference>
<dbReference type="InterPro" id="IPR013424">
    <property type="entry name" value="Ice-binding_C"/>
</dbReference>
<dbReference type="Pfam" id="PF02018">
    <property type="entry name" value="CBM_4_9"/>
    <property type="match status" value="1"/>
</dbReference>
<evidence type="ECO:0000259" key="4">
    <source>
        <dbReference type="Pfam" id="PF07589"/>
    </source>
</evidence>
<evidence type="ECO:0000259" key="3">
    <source>
        <dbReference type="Pfam" id="PF02018"/>
    </source>
</evidence>
<dbReference type="AlphaFoldDB" id="A0A1I1QT93"/>
<evidence type="ECO:0000313" key="5">
    <source>
        <dbReference type="EMBL" id="SFD25222.1"/>
    </source>
</evidence>
<organism evidence="5 6">
    <name type="scientific">Massilia yuzhufengensis</name>
    <dbReference type="NCBI Taxonomy" id="1164594"/>
    <lineage>
        <taxon>Bacteria</taxon>
        <taxon>Pseudomonadati</taxon>
        <taxon>Pseudomonadota</taxon>
        <taxon>Betaproteobacteria</taxon>
        <taxon>Burkholderiales</taxon>
        <taxon>Oxalobacteraceae</taxon>
        <taxon>Telluria group</taxon>
        <taxon>Massilia</taxon>
    </lineage>
</organism>
<protein>
    <submittedName>
        <fullName evidence="5">PEP-CTERM protein-sorting domain-containing protein</fullName>
    </submittedName>
</protein>
<keyword evidence="6" id="KW-1185">Reference proteome</keyword>
<dbReference type="EMBL" id="FOLD01000020">
    <property type="protein sequence ID" value="SFD25222.1"/>
    <property type="molecule type" value="Genomic_DNA"/>
</dbReference>
<dbReference type="Gene3D" id="2.60.120.260">
    <property type="entry name" value="Galactose-binding domain-like"/>
    <property type="match status" value="1"/>
</dbReference>
<dbReference type="InterPro" id="IPR003305">
    <property type="entry name" value="CenC_carb-bd"/>
</dbReference>
<dbReference type="Proteomes" id="UP000198639">
    <property type="component" value="Unassembled WGS sequence"/>
</dbReference>
<feature type="chain" id="PRO_5011784368" evidence="2">
    <location>
        <begin position="25"/>
        <end position="193"/>
    </location>
</feature>
<accession>A0A1I1QT93</accession>
<dbReference type="OrthoDB" id="8772239at2"/>
<dbReference type="NCBIfam" id="TIGR02595">
    <property type="entry name" value="PEP_CTERM"/>
    <property type="match status" value="1"/>
</dbReference>
<sequence length="193" mass="20037">MYAHFRRSASLFLAALAFAASAHAGPVIANGGFETGDLGGWSLGASSAFAAAETGVQRSGDYAAVFGEVGASVLLPQSVATEAGRSYRLSFWLENAGGSSSADSVNLFQVMLGANTLYAFSDKSAAGYQQHAFTFTADAALSELVFSFQHDDTFWLFDDVSISEVATGTPVPEPSSVLLFGAALAASALRRRA</sequence>
<proteinExistence type="predicted"/>
<dbReference type="Pfam" id="PF07589">
    <property type="entry name" value="PEP-CTERM"/>
    <property type="match status" value="1"/>
</dbReference>
<keyword evidence="1" id="KW-0378">Hydrolase</keyword>
<dbReference type="STRING" id="1164594.SAMN05216204_12012"/>
<gene>
    <name evidence="5" type="ORF">SAMN05216204_12012</name>
</gene>
<feature type="signal peptide" evidence="2">
    <location>
        <begin position="1"/>
        <end position="24"/>
    </location>
</feature>
<evidence type="ECO:0000256" key="2">
    <source>
        <dbReference type="SAM" id="SignalP"/>
    </source>
</evidence>
<dbReference type="RefSeq" id="WP_091875590.1">
    <property type="nucleotide sequence ID" value="NZ_FOLD01000020.1"/>
</dbReference>
<keyword evidence="2" id="KW-0732">Signal</keyword>
<name>A0A1I1QT93_9BURK</name>
<feature type="domain" description="CBM-cenC" evidence="3">
    <location>
        <begin position="27"/>
        <end position="150"/>
    </location>
</feature>
<reference evidence="6" key="1">
    <citation type="submission" date="2016-10" db="EMBL/GenBank/DDBJ databases">
        <authorList>
            <person name="Varghese N."/>
            <person name="Submissions S."/>
        </authorList>
    </citation>
    <scope>NUCLEOTIDE SEQUENCE [LARGE SCALE GENOMIC DNA]</scope>
    <source>
        <strain evidence="6">CGMCC 1.12041</strain>
    </source>
</reference>
<dbReference type="SUPFAM" id="SSF49785">
    <property type="entry name" value="Galactose-binding domain-like"/>
    <property type="match status" value="1"/>
</dbReference>
<dbReference type="GO" id="GO:0016798">
    <property type="term" value="F:hydrolase activity, acting on glycosyl bonds"/>
    <property type="evidence" value="ECO:0007669"/>
    <property type="project" value="InterPro"/>
</dbReference>
<feature type="domain" description="Ice-binding protein C-terminal" evidence="4">
    <location>
        <begin position="170"/>
        <end position="192"/>
    </location>
</feature>
<evidence type="ECO:0000256" key="1">
    <source>
        <dbReference type="ARBA" id="ARBA00022801"/>
    </source>
</evidence>